<feature type="compositionally biased region" description="Basic residues" evidence="1">
    <location>
        <begin position="199"/>
        <end position="208"/>
    </location>
</feature>
<accession>A0A0D2AD32</accession>
<dbReference type="Pfam" id="PF22740">
    <property type="entry name" value="PapZ_C"/>
    <property type="match status" value="1"/>
</dbReference>
<evidence type="ECO:0000313" key="3">
    <source>
        <dbReference type="EMBL" id="KIW22777.1"/>
    </source>
</evidence>
<dbReference type="RefSeq" id="XP_016242993.1">
    <property type="nucleotide sequence ID" value="XM_016398431.1"/>
</dbReference>
<dbReference type="STRING" id="569365.A0A0D2AD32"/>
<feature type="region of interest" description="Disordered" evidence="1">
    <location>
        <begin position="183"/>
        <end position="227"/>
    </location>
</feature>
<proteinExistence type="predicted"/>
<feature type="domain" description="RapZ C-terminal" evidence="2">
    <location>
        <begin position="30"/>
        <end position="170"/>
    </location>
</feature>
<dbReference type="OrthoDB" id="10267139at2759"/>
<dbReference type="VEuPathDB" id="FungiDB:PV07_11043"/>
<dbReference type="InterPro" id="IPR053931">
    <property type="entry name" value="RapZ_C"/>
</dbReference>
<dbReference type="Proteomes" id="UP000054466">
    <property type="component" value="Unassembled WGS sequence"/>
</dbReference>
<dbReference type="AlphaFoldDB" id="A0A0D2AD32"/>
<dbReference type="GeneID" id="27350237"/>
<evidence type="ECO:0000313" key="4">
    <source>
        <dbReference type="Proteomes" id="UP000054466"/>
    </source>
</evidence>
<keyword evidence="4" id="KW-1185">Reference proteome</keyword>
<dbReference type="EMBL" id="KN847046">
    <property type="protein sequence ID" value="KIW22777.1"/>
    <property type="molecule type" value="Genomic_DNA"/>
</dbReference>
<sequence>MEDSDSQASVSETEVSPTAVNTGPPGPNFELVIISYGHAKGPLTLPAESGSVERLTFSVRDIKNPPARLRRTHTGLSSHLRKEVMANQAADARLNFIVEAVRTKMGEMKLAHERGSTSTETPLPSRGQSTLVVGIMCERGKHRSVAFAEELSRKIQADNSWVVSVQHRELGLLPDGKGAVIGDENILTGGGQAGDKPKTQRHMPRKKGRSSDRRFAQEAVPDVEEDT</sequence>
<name>A0A0D2AD32_9EURO</name>
<gene>
    <name evidence="3" type="ORF">PV07_11043</name>
</gene>
<organism evidence="3 4">
    <name type="scientific">Cladophialophora immunda</name>
    <dbReference type="NCBI Taxonomy" id="569365"/>
    <lineage>
        <taxon>Eukaryota</taxon>
        <taxon>Fungi</taxon>
        <taxon>Dikarya</taxon>
        <taxon>Ascomycota</taxon>
        <taxon>Pezizomycotina</taxon>
        <taxon>Eurotiomycetes</taxon>
        <taxon>Chaetothyriomycetidae</taxon>
        <taxon>Chaetothyriales</taxon>
        <taxon>Herpotrichiellaceae</taxon>
        <taxon>Cladophialophora</taxon>
    </lineage>
</organism>
<feature type="compositionally biased region" description="Polar residues" evidence="1">
    <location>
        <begin position="1"/>
        <end position="21"/>
    </location>
</feature>
<evidence type="ECO:0000256" key="1">
    <source>
        <dbReference type="SAM" id="MobiDB-lite"/>
    </source>
</evidence>
<dbReference type="HOGENOM" id="CLU_086723_1_0_1"/>
<feature type="region of interest" description="Disordered" evidence="1">
    <location>
        <begin position="1"/>
        <end position="24"/>
    </location>
</feature>
<protein>
    <recommendedName>
        <fullName evidence="2">RapZ C-terminal domain-containing protein</fullName>
    </recommendedName>
</protein>
<reference evidence="3 4" key="1">
    <citation type="submission" date="2015-01" db="EMBL/GenBank/DDBJ databases">
        <title>The Genome Sequence of Cladophialophora immunda CBS83496.</title>
        <authorList>
            <consortium name="The Broad Institute Genomics Platform"/>
            <person name="Cuomo C."/>
            <person name="de Hoog S."/>
            <person name="Gorbushina A."/>
            <person name="Stielow B."/>
            <person name="Teixiera M."/>
            <person name="Abouelleil A."/>
            <person name="Chapman S.B."/>
            <person name="Priest M."/>
            <person name="Young S.K."/>
            <person name="Wortman J."/>
            <person name="Nusbaum C."/>
            <person name="Birren B."/>
        </authorList>
    </citation>
    <scope>NUCLEOTIDE SEQUENCE [LARGE SCALE GENOMIC DNA]</scope>
    <source>
        <strain evidence="3 4">CBS 83496</strain>
    </source>
</reference>
<evidence type="ECO:0000259" key="2">
    <source>
        <dbReference type="Pfam" id="PF22740"/>
    </source>
</evidence>